<accession>A0A6N7R0S4</accession>
<sequence>MSSYKMFAGGYGQEDEESIQLVTYNAKTHSFEKQSTIKGITSPSFLAIHPYLDILYAVSEVDNGEVAGFQLDSKFIEMDRQPTKGSGPCYVHADEKGEFLLIANYGEGNISLHPLKEDGSIETCSDAIKLPIVQQGKHSHPHTCYPLGDQDTFLVTDLGQDTLSLFQLIRNQHCLHHIHSFELGQGKGPRHLVVSQNRQFIYIANEFSSTVSVYCFNEDKLEMELIQEIATIPPDEEIDNYCADIHFSPDNHFLYVSNRGRDSITVFQVLTDGVLTFHDEVSTLGRWPRNFAVTPDGAFILVANEHSDLITVLKISSDGTLQPLPDKYEMMKPTCLKFLRGL</sequence>
<proteinExistence type="inferred from homology"/>
<comment type="similarity">
    <text evidence="1">Belongs to the cycloisomerase 2 family.</text>
</comment>
<dbReference type="RefSeq" id="WP_153835805.1">
    <property type="nucleotide sequence ID" value="NZ_JBHUMW010000082.1"/>
</dbReference>
<gene>
    <name evidence="2" type="ORF">GH885_12745</name>
</gene>
<dbReference type="Gene3D" id="2.130.10.10">
    <property type="entry name" value="YVTN repeat-like/Quinoprotein amine dehydrogenase"/>
    <property type="match status" value="1"/>
</dbReference>
<dbReference type="InterPro" id="IPR015943">
    <property type="entry name" value="WD40/YVTN_repeat-like_dom_sf"/>
</dbReference>
<evidence type="ECO:0000313" key="2">
    <source>
        <dbReference type="EMBL" id="MRI67202.1"/>
    </source>
</evidence>
<comment type="caution">
    <text evidence="2">The sequence shown here is derived from an EMBL/GenBank/DDBJ whole genome shotgun (WGS) entry which is preliminary data.</text>
</comment>
<name>A0A6N7R0S4_9BACI</name>
<evidence type="ECO:0000256" key="1">
    <source>
        <dbReference type="ARBA" id="ARBA00005564"/>
    </source>
</evidence>
<protein>
    <submittedName>
        <fullName evidence="2">Beta-propeller fold lactonase family protein</fullName>
    </submittedName>
</protein>
<dbReference type="InterPro" id="IPR019405">
    <property type="entry name" value="Lactonase_7-beta_prop"/>
</dbReference>
<dbReference type="Proteomes" id="UP000435187">
    <property type="component" value="Unassembled WGS sequence"/>
</dbReference>
<dbReference type="SUPFAM" id="SSF51004">
    <property type="entry name" value="C-terminal (heme d1) domain of cytochrome cd1-nitrite reductase"/>
    <property type="match status" value="1"/>
</dbReference>
<dbReference type="InterPro" id="IPR050282">
    <property type="entry name" value="Cycloisomerase_2"/>
</dbReference>
<dbReference type="PANTHER" id="PTHR30344:SF1">
    <property type="entry name" value="6-PHOSPHOGLUCONOLACTONASE"/>
    <property type="match status" value="1"/>
</dbReference>
<dbReference type="InterPro" id="IPR011048">
    <property type="entry name" value="Haem_d1_sf"/>
</dbReference>
<dbReference type="AlphaFoldDB" id="A0A6N7R0S4"/>
<dbReference type="Pfam" id="PF10282">
    <property type="entry name" value="Lactonase"/>
    <property type="match status" value="1"/>
</dbReference>
<reference evidence="2 3" key="1">
    <citation type="submission" date="2019-10" db="EMBL/GenBank/DDBJ databases">
        <title>Gracilibacillus salitolerans sp. nov., a moderate halophile isolated from a saline soil in northwest China.</title>
        <authorList>
            <person name="Gan L."/>
        </authorList>
    </citation>
    <scope>NUCLEOTIDE SEQUENCE [LARGE SCALE GENOMIC DNA]</scope>
    <source>
        <strain evidence="2 3">TP2-8</strain>
    </source>
</reference>
<dbReference type="EMBL" id="WJEE01000027">
    <property type="protein sequence ID" value="MRI67202.1"/>
    <property type="molecule type" value="Genomic_DNA"/>
</dbReference>
<organism evidence="2 3">
    <name type="scientific">Gracilibacillus thailandensis</name>
    <dbReference type="NCBI Taxonomy" id="563735"/>
    <lineage>
        <taxon>Bacteria</taxon>
        <taxon>Bacillati</taxon>
        <taxon>Bacillota</taxon>
        <taxon>Bacilli</taxon>
        <taxon>Bacillales</taxon>
        <taxon>Bacillaceae</taxon>
        <taxon>Gracilibacillus</taxon>
    </lineage>
</organism>
<dbReference type="GO" id="GO:0017057">
    <property type="term" value="F:6-phosphogluconolactonase activity"/>
    <property type="evidence" value="ECO:0007669"/>
    <property type="project" value="TreeGrafter"/>
</dbReference>
<evidence type="ECO:0000313" key="3">
    <source>
        <dbReference type="Proteomes" id="UP000435187"/>
    </source>
</evidence>
<keyword evidence="3" id="KW-1185">Reference proteome</keyword>
<dbReference type="PANTHER" id="PTHR30344">
    <property type="entry name" value="6-PHOSPHOGLUCONOLACTONASE-RELATED"/>
    <property type="match status" value="1"/>
</dbReference>